<gene>
    <name evidence="3" type="ORF">Adu01nite_30270</name>
</gene>
<evidence type="ECO:0000313" key="3">
    <source>
        <dbReference type="EMBL" id="GIE01677.1"/>
    </source>
</evidence>
<evidence type="ECO:0000256" key="1">
    <source>
        <dbReference type="PROSITE-ProRule" id="PRU00409"/>
    </source>
</evidence>
<evidence type="ECO:0000259" key="2">
    <source>
        <dbReference type="PROSITE" id="PS50975"/>
    </source>
</evidence>
<organism evidence="3 4">
    <name type="scientific">Paractinoplanes durhamensis</name>
    <dbReference type="NCBI Taxonomy" id="113563"/>
    <lineage>
        <taxon>Bacteria</taxon>
        <taxon>Bacillati</taxon>
        <taxon>Actinomycetota</taxon>
        <taxon>Actinomycetes</taxon>
        <taxon>Micromonosporales</taxon>
        <taxon>Micromonosporaceae</taxon>
        <taxon>Paractinoplanes</taxon>
    </lineage>
</organism>
<dbReference type="InterPro" id="IPR011761">
    <property type="entry name" value="ATP-grasp"/>
</dbReference>
<reference evidence="3 4" key="1">
    <citation type="submission" date="2021-01" db="EMBL/GenBank/DDBJ databases">
        <title>Whole genome shotgun sequence of Actinoplanes durhamensis NBRC 14914.</title>
        <authorList>
            <person name="Komaki H."/>
            <person name="Tamura T."/>
        </authorList>
    </citation>
    <scope>NUCLEOTIDE SEQUENCE [LARGE SCALE GENOMIC DNA]</scope>
    <source>
        <strain evidence="3 4">NBRC 14914</strain>
    </source>
</reference>
<dbReference type="SUPFAM" id="SSF56059">
    <property type="entry name" value="Glutathione synthetase ATP-binding domain-like"/>
    <property type="match status" value="1"/>
</dbReference>
<name>A0ABQ3YVR2_9ACTN</name>
<keyword evidence="1" id="KW-0547">Nucleotide-binding</keyword>
<dbReference type="Proteomes" id="UP000637628">
    <property type="component" value="Unassembled WGS sequence"/>
</dbReference>
<keyword evidence="4" id="KW-1185">Reference proteome</keyword>
<proteinExistence type="predicted"/>
<dbReference type="EMBL" id="BOML01000025">
    <property type="protein sequence ID" value="GIE01677.1"/>
    <property type="molecule type" value="Genomic_DNA"/>
</dbReference>
<comment type="caution">
    <text evidence="3">The sequence shown here is derived from an EMBL/GenBank/DDBJ whole genome shotgun (WGS) entry which is preliminary data.</text>
</comment>
<protein>
    <recommendedName>
        <fullName evidence="2">ATP-grasp domain-containing protein</fullName>
    </recommendedName>
</protein>
<evidence type="ECO:0000313" key="4">
    <source>
        <dbReference type="Proteomes" id="UP000637628"/>
    </source>
</evidence>
<accession>A0ABQ3YVR2</accession>
<dbReference type="PROSITE" id="PS50975">
    <property type="entry name" value="ATP_GRASP"/>
    <property type="match status" value="1"/>
</dbReference>
<dbReference type="Gene3D" id="3.30.470.20">
    <property type="entry name" value="ATP-grasp fold, B domain"/>
    <property type="match status" value="1"/>
</dbReference>
<feature type="domain" description="ATP-grasp" evidence="2">
    <location>
        <begin position="120"/>
        <end position="307"/>
    </location>
</feature>
<sequence length="383" mass="42357">MKPGAVVLGGDYQGLGIVRSLGRHGVPTLVVDDERSIAPASRWAGASLRVPGLRSDEDVIEALSLARARFGGLDGWVVFPTRDENVAALSRHRDLLARSWRIAAPPWDCVRVAWDKRETYRLAQKLGVAAPRTWFPLDGDDLDIPAPAIVKPAIKEHFFYATRAKAWRADTAAELRRHYERAAAIIPAGEILVQELIPGDGQFSYCAFVKDGEPVASMTVRRTRQHPSDFGRASTFVQTVPLPAVEEPSRAFLRAMGYYGLVELEYKLDPRDGDYKLLDVNARTWGYHSLGRAAGVDFAYLLFRDQIGAAVPSANARDGVSWIRLATDVPNAVVDLRAGRVRAGEYLRTLRGIDTEAVFSWRDPLPGLYEIALLPYLAVKRGL</sequence>
<dbReference type="RefSeq" id="WP_203727450.1">
    <property type="nucleotide sequence ID" value="NZ_BAAATX010000005.1"/>
</dbReference>
<keyword evidence="1" id="KW-0067">ATP-binding</keyword>